<proteinExistence type="predicted"/>
<dbReference type="EMBL" id="QZWG01000014">
    <property type="protein sequence ID" value="RZB68356.1"/>
    <property type="molecule type" value="Genomic_DNA"/>
</dbReference>
<feature type="region of interest" description="Disordered" evidence="1">
    <location>
        <begin position="68"/>
        <end position="92"/>
    </location>
</feature>
<protein>
    <recommendedName>
        <fullName evidence="5">Transmembrane protein</fullName>
    </recommendedName>
</protein>
<dbReference type="PANTHER" id="PTHR36801">
    <property type="entry name" value="OS06G0150200 PROTEIN"/>
    <property type="match status" value="1"/>
</dbReference>
<dbReference type="AlphaFoldDB" id="A0A445H459"/>
<keyword evidence="4" id="KW-1185">Reference proteome</keyword>
<evidence type="ECO:0000256" key="2">
    <source>
        <dbReference type="SAM" id="Phobius"/>
    </source>
</evidence>
<keyword evidence="2" id="KW-1133">Transmembrane helix</keyword>
<reference evidence="3 4" key="1">
    <citation type="submission" date="2018-09" db="EMBL/GenBank/DDBJ databases">
        <title>A high-quality reference genome of wild soybean provides a powerful tool to mine soybean genomes.</title>
        <authorList>
            <person name="Xie M."/>
            <person name="Chung C.Y.L."/>
            <person name="Li M.-W."/>
            <person name="Wong F.-L."/>
            <person name="Chan T.-F."/>
            <person name="Lam H.-M."/>
        </authorList>
    </citation>
    <scope>NUCLEOTIDE SEQUENCE [LARGE SCALE GENOMIC DNA]</scope>
    <source>
        <strain evidence="4">cv. W05</strain>
        <tissue evidence="3">Hypocotyl of etiolated seedlings</tissue>
    </source>
</reference>
<sequence length="272" mass="30515">MGRRVPNENNNITLIEPFLYFPFCMVGFVTSITIIAALCSVRFRKKSSSAPAPVDHDSHEVTNLLNIESTTPPTTTSLEHEQHPSTSEGPMLENTAQTTQTQNNDTLVKELPLPPALQQHPNVDPKIVKRATSERRLSFNLSMKMPRSFSVARNDQKGNFNDGGNKGKLLKTNESMWMKTKGKLKNEDSVWMKTIILGGKCVPDEEEDVVIYEGKGKKISAYHPRKSTSMSLSRQCSYINPGAFSVPQSHEERIKSINNTCEDNKMKLENSF</sequence>
<keyword evidence="2" id="KW-0472">Membrane</keyword>
<evidence type="ECO:0008006" key="5">
    <source>
        <dbReference type="Google" id="ProtNLM"/>
    </source>
</evidence>
<comment type="caution">
    <text evidence="3">The sequence shown here is derived from an EMBL/GenBank/DDBJ whole genome shotgun (WGS) entry which is preliminary data.</text>
</comment>
<feature type="transmembrane region" description="Helical" evidence="2">
    <location>
        <begin position="20"/>
        <end position="41"/>
    </location>
</feature>
<keyword evidence="2" id="KW-0812">Transmembrane</keyword>
<accession>A0A445H459</accession>
<dbReference type="Proteomes" id="UP000289340">
    <property type="component" value="Chromosome 14"/>
</dbReference>
<evidence type="ECO:0000313" key="3">
    <source>
        <dbReference type="EMBL" id="RZB68356.1"/>
    </source>
</evidence>
<evidence type="ECO:0000256" key="1">
    <source>
        <dbReference type="SAM" id="MobiDB-lite"/>
    </source>
</evidence>
<gene>
    <name evidence="3" type="ORF">D0Y65_038220</name>
</gene>
<evidence type="ECO:0000313" key="4">
    <source>
        <dbReference type="Proteomes" id="UP000289340"/>
    </source>
</evidence>
<organism evidence="3 4">
    <name type="scientific">Glycine soja</name>
    <name type="common">Wild soybean</name>
    <dbReference type="NCBI Taxonomy" id="3848"/>
    <lineage>
        <taxon>Eukaryota</taxon>
        <taxon>Viridiplantae</taxon>
        <taxon>Streptophyta</taxon>
        <taxon>Embryophyta</taxon>
        <taxon>Tracheophyta</taxon>
        <taxon>Spermatophyta</taxon>
        <taxon>Magnoliopsida</taxon>
        <taxon>eudicotyledons</taxon>
        <taxon>Gunneridae</taxon>
        <taxon>Pentapetalae</taxon>
        <taxon>rosids</taxon>
        <taxon>fabids</taxon>
        <taxon>Fabales</taxon>
        <taxon>Fabaceae</taxon>
        <taxon>Papilionoideae</taxon>
        <taxon>50 kb inversion clade</taxon>
        <taxon>NPAAA clade</taxon>
        <taxon>indigoferoid/millettioid clade</taxon>
        <taxon>Phaseoleae</taxon>
        <taxon>Glycine</taxon>
        <taxon>Glycine subgen. Soja</taxon>
    </lineage>
</organism>
<name>A0A445H459_GLYSO</name>
<dbReference type="PANTHER" id="PTHR36801:SF3">
    <property type="entry name" value="OS06G0150300 PROTEIN"/>
    <property type="match status" value="1"/>
</dbReference>